<evidence type="ECO:0000313" key="2">
    <source>
        <dbReference type="Proteomes" id="UP000008068"/>
    </source>
</evidence>
<proteinExistence type="predicted"/>
<name>G0P0N2_CAEBE</name>
<dbReference type="Proteomes" id="UP000008068">
    <property type="component" value="Unassembled WGS sequence"/>
</dbReference>
<dbReference type="EMBL" id="GL380002">
    <property type="protein sequence ID" value="EGT41795.1"/>
    <property type="molecule type" value="Genomic_DNA"/>
</dbReference>
<dbReference type="InParanoid" id="G0P0N2"/>
<keyword evidence="2" id="KW-1185">Reference proteome</keyword>
<sequence>MKNIKFVKIPLDLSDAECSIPTSNGEYINAPAIFGALEQPTLVDTENKEIPATKNKETETSLLIMEMLPLLKILVWNQRHQAPALVLASSPHHTKYFLEPLHITRF</sequence>
<accession>G0P0N2</accession>
<evidence type="ECO:0000313" key="1">
    <source>
        <dbReference type="EMBL" id="EGT41795.1"/>
    </source>
</evidence>
<dbReference type="AlphaFoldDB" id="G0P0N2"/>
<dbReference type="HOGENOM" id="CLU_2225519_0_0_1"/>
<gene>
    <name evidence="1" type="ORF">CAEBREN_16648</name>
</gene>
<reference evidence="2" key="1">
    <citation type="submission" date="2011-07" db="EMBL/GenBank/DDBJ databases">
        <authorList>
            <consortium name="Caenorhabditis brenneri Sequencing and Analysis Consortium"/>
            <person name="Wilson R.K."/>
        </authorList>
    </citation>
    <scope>NUCLEOTIDE SEQUENCE [LARGE SCALE GENOMIC DNA]</scope>
    <source>
        <strain evidence="2">PB2801</strain>
    </source>
</reference>
<organism evidence="2">
    <name type="scientific">Caenorhabditis brenneri</name>
    <name type="common">Nematode worm</name>
    <dbReference type="NCBI Taxonomy" id="135651"/>
    <lineage>
        <taxon>Eukaryota</taxon>
        <taxon>Metazoa</taxon>
        <taxon>Ecdysozoa</taxon>
        <taxon>Nematoda</taxon>
        <taxon>Chromadorea</taxon>
        <taxon>Rhabditida</taxon>
        <taxon>Rhabditina</taxon>
        <taxon>Rhabditomorpha</taxon>
        <taxon>Rhabditoidea</taxon>
        <taxon>Rhabditidae</taxon>
        <taxon>Peloderinae</taxon>
        <taxon>Caenorhabditis</taxon>
    </lineage>
</organism>
<protein>
    <submittedName>
        <fullName evidence="1">Uncharacterized protein</fullName>
    </submittedName>
</protein>